<sequence>MASAITMGEGDARARNLALWSTLQFRAGLGDRDSRQHLFRKPLPMTERTMPLGRGTDTPGAMPTTSSPSYADRSTLQTAFDHFASSVTRWAGSPGLFCAALGIVVVWAIAGPFFKFSENWQLVINTGTTIITFLMVFLIQQSQNKDSVALHLKLNELLAANREASNRMIGIEGLDEQDLRDVANFYVRLAERARCAGANKEVHSIDEEGMPASLNDAAPVLPAGSER</sequence>
<keyword evidence="2" id="KW-0812">Transmembrane</keyword>
<protein>
    <recommendedName>
        <fullName evidence="5">Low affinity iron permease family protein</fullName>
    </recommendedName>
</protein>
<dbReference type="InterPro" id="IPR007251">
    <property type="entry name" value="Iron_permease_Fet4"/>
</dbReference>
<feature type="transmembrane region" description="Helical" evidence="2">
    <location>
        <begin position="95"/>
        <end position="114"/>
    </location>
</feature>
<accession>C5T5B7</accession>
<feature type="transmembrane region" description="Helical" evidence="2">
    <location>
        <begin position="120"/>
        <end position="139"/>
    </location>
</feature>
<evidence type="ECO:0000313" key="3">
    <source>
        <dbReference type="EMBL" id="EER60341.1"/>
    </source>
</evidence>
<reference evidence="3 4" key="1">
    <citation type="submission" date="2009-05" db="EMBL/GenBank/DDBJ databases">
        <title>The draft genome of Acidovorax delafieldii 2AN.</title>
        <authorList>
            <consortium name="US DOE Joint Genome Institute (JGI-PGF)"/>
            <person name="Lucas S."/>
            <person name="Copeland A."/>
            <person name="Lapidus A."/>
            <person name="Glavina del Rio T."/>
            <person name="Tice H."/>
            <person name="Bruce D."/>
            <person name="Goodwin L."/>
            <person name="Pitluck S."/>
            <person name="Larimer F."/>
            <person name="Land M.L."/>
            <person name="Hauser L."/>
            <person name="Shelobolina E.S."/>
            <person name="Picardal F."/>
            <person name="Roden E."/>
            <person name="Emerson D."/>
        </authorList>
    </citation>
    <scope>NUCLEOTIDE SEQUENCE [LARGE SCALE GENOMIC DNA]</scope>
    <source>
        <strain evidence="3 4">2AN</strain>
    </source>
</reference>
<gene>
    <name evidence="3" type="ORF">AcdelDRAFT_2097</name>
</gene>
<evidence type="ECO:0000313" key="4">
    <source>
        <dbReference type="Proteomes" id="UP000003856"/>
    </source>
</evidence>
<dbReference type="PATRIC" id="fig|573060.9.peg.3031"/>
<keyword evidence="2" id="KW-0472">Membrane</keyword>
<comment type="caution">
    <text evidence="3">The sequence shown here is derived from an EMBL/GenBank/DDBJ whole genome shotgun (WGS) entry which is preliminary data.</text>
</comment>
<evidence type="ECO:0008006" key="5">
    <source>
        <dbReference type="Google" id="ProtNLM"/>
    </source>
</evidence>
<keyword evidence="2" id="KW-1133">Transmembrane helix</keyword>
<keyword evidence="4" id="KW-1185">Reference proteome</keyword>
<dbReference type="Pfam" id="PF04120">
    <property type="entry name" value="Iron_permease"/>
    <property type="match status" value="1"/>
</dbReference>
<dbReference type="EMBL" id="ACQT01000061">
    <property type="protein sequence ID" value="EER60341.1"/>
    <property type="molecule type" value="Genomic_DNA"/>
</dbReference>
<proteinExistence type="predicted"/>
<evidence type="ECO:0000256" key="1">
    <source>
        <dbReference type="SAM" id="MobiDB-lite"/>
    </source>
</evidence>
<dbReference type="AlphaFoldDB" id="C5T5B7"/>
<evidence type="ECO:0000256" key="2">
    <source>
        <dbReference type="SAM" id="Phobius"/>
    </source>
</evidence>
<feature type="region of interest" description="Disordered" evidence="1">
    <location>
        <begin position="206"/>
        <end position="227"/>
    </location>
</feature>
<feature type="region of interest" description="Disordered" evidence="1">
    <location>
        <begin position="48"/>
        <end position="68"/>
    </location>
</feature>
<dbReference type="Proteomes" id="UP000003856">
    <property type="component" value="Unassembled WGS sequence"/>
</dbReference>
<organism evidence="3 4">
    <name type="scientific">Acidovorax delafieldii 2AN</name>
    <dbReference type="NCBI Taxonomy" id="573060"/>
    <lineage>
        <taxon>Bacteria</taxon>
        <taxon>Pseudomonadati</taxon>
        <taxon>Pseudomonadota</taxon>
        <taxon>Betaproteobacteria</taxon>
        <taxon>Burkholderiales</taxon>
        <taxon>Comamonadaceae</taxon>
        <taxon>Acidovorax</taxon>
    </lineage>
</organism>
<name>C5T5B7_ACIDE</name>
<dbReference type="GO" id="GO:0055085">
    <property type="term" value="P:transmembrane transport"/>
    <property type="evidence" value="ECO:0007669"/>
    <property type="project" value="InterPro"/>
</dbReference>